<evidence type="ECO:0000256" key="1">
    <source>
        <dbReference type="SAM" id="Phobius"/>
    </source>
</evidence>
<gene>
    <name evidence="2" type="ORF">SAMN04488071_3509</name>
</gene>
<dbReference type="Proteomes" id="UP000183685">
    <property type="component" value="Unassembled WGS sequence"/>
</dbReference>
<dbReference type="STRING" id="637679.GCA_001550055_01481"/>
<keyword evidence="3" id="KW-1185">Reference proteome</keyword>
<keyword evidence="1" id="KW-0812">Transmembrane</keyword>
<organism evidence="2 3">
    <name type="scientific">Kordiimonas lacus</name>
    <dbReference type="NCBI Taxonomy" id="637679"/>
    <lineage>
        <taxon>Bacteria</taxon>
        <taxon>Pseudomonadati</taxon>
        <taxon>Pseudomonadota</taxon>
        <taxon>Alphaproteobacteria</taxon>
        <taxon>Kordiimonadales</taxon>
        <taxon>Kordiimonadaceae</taxon>
        <taxon>Kordiimonas</taxon>
    </lineage>
</organism>
<dbReference type="AlphaFoldDB" id="A0A1G7EVY3"/>
<accession>A0A1G7EVY3</accession>
<evidence type="ECO:0008006" key="4">
    <source>
        <dbReference type="Google" id="ProtNLM"/>
    </source>
</evidence>
<dbReference type="OrthoDB" id="7579171at2"/>
<protein>
    <recommendedName>
        <fullName evidence="4">Phage shock protein B</fullName>
    </recommendedName>
</protein>
<evidence type="ECO:0000313" key="3">
    <source>
        <dbReference type="Proteomes" id="UP000183685"/>
    </source>
</evidence>
<dbReference type="EMBL" id="FNAK01000009">
    <property type="protein sequence ID" value="SDE67853.1"/>
    <property type="molecule type" value="Genomic_DNA"/>
</dbReference>
<sequence>MNQYSMVVLIVLAVMCAGAFKHWAKLQHEKLRSRQDKADDATSKRIAELEDRVRVLERIVTDKSERLKQEIDAL</sequence>
<keyword evidence="1" id="KW-0472">Membrane</keyword>
<reference evidence="2 3" key="1">
    <citation type="submission" date="2016-10" db="EMBL/GenBank/DDBJ databases">
        <authorList>
            <person name="de Groot N.N."/>
        </authorList>
    </citation>
    <scope>NUCLEOTIDE SEQUENCE [LARGE SCALE GENOMIC DNA]</scope>
    <source>
        <strain evidence="2 3">CGMCC 1.9109</strain>
    </source>
</reference>
<keyword evidence="1" id="KW-1133">Transmembrane helix</keyword>
<name>A0A1G7EVY3_9PROT</name>
<feature type="transmembrane region" description="Helical" evidence="1">
    <location>
        <begin position="6"/>
        <end position="24"/>
    </location>
</feature>
<proteinExistence type="predicted"/>
<dbReference type="RefSeq" id="WP_068303245.1">
    <property type="nucleotide sequence ID" value="NZ_DAIOMO010000007.1"/>
</dbReference>
<evidence type="ECO:0000313" key="2">
    <source>
        <dbReference type="EMBL" id="SDE67853.1"/>
    </source>
</evidence>